<keyword evidence="3" id="KW-1185">Reference proteome</keyword>
<feature type="transmembrane region" description="Helical" evidence="1">
    <location>
        <begin position="27"/>
        <end position="45"/>
    </location>
</feature>
<dbReference type="AlphaFoldDB" id="A0A5N6K356"/>
<evidence type="ECO:0000256" key="1">
    <source>
        <dbReference type="SAM" id="Phobius"/>
    </source>
</evidence>
<keyword evidence="1" id="KW-0472">Membrane</keyword>
<organism evidence="2 3">
    <name type="scientific">Monilinia laxa</name>
    <name type="common">Brown rot fungus</name>
    <name type="synonym">Sclerotinia laxa</name>
    <dbReference type="NCBI Taxonomy" id="61186"/>
    <lineage>
        <taxon>Eukaryota</taxon>
        <taxon>Fungi</taxon>
        <taxon>Dikarya</taxon>
        <taxon>Ascomycota</taxon>
        <taxon>Pezizomycotina</taxon>
        <taxon>Leotiomycetes</taxon>
        <taxon>Helotiales</taxon>
        <taxon>Sclerotiniaceae</taxon>
        <taxon>Monilinia</taxon>
    </lineage>
</organism>
<name>A0A5N6K356_MONLA</name>
<sequence length="148" mass="17100">MVSFSLALFILLLRTYKQNSLSFFLFLSSSLPLFLLSPPAPLLLPTSYFLKLFFHLLSHLSFIKSFTNTNLPPSLHSTPLLSSPLLSKHSHPLIIINLLSQFIVILILVPRIKVWFIQRNIHYLVTLSAFQSINHKSFEYEHTTKTYQ</sequence>
<feature type="transmembrane region" description="Helical" evidence="1">
    <location>
        <begin position="91"/>
        <end position="109"/>
    </location>
</feature>
<dbReference type="EMBL" id="VIGI01000009">
    <property type="protein sequence ID" value="KAB8296439.1"/>
    <property type="molecule type" value="Genomic_DNA"/>
</dbReference>
<accession>A0A5N6K356</accession>
<reference evidence="2 3" key="1">
    <citation type="submission" date="2019-06" db="EMBL/GenBank/DDBJ databases">
        <title>Genome Sequence of the Brown Rot Fungal Pathogen Monilinia laxa.</title>
        <authorList>
            <person name="De Miccolis Angelini R.M."/>
            <person name="Landi L."/>
            <person name="Abate D."/>
            <person name="Pollastro S."/>
            <person name="Romanazzi G."/>
            <person name="Faretra F."/>
        </authorList>
    </citation>
    <scope>NUCLEOTIDE SEQUENCE [LARGE SCALE GENOMIC DNA]</scope>
    <source>
        <strain evidence="2 3">Mlax316</strain>
    </source>
</reference>
<gene>
    <name evidence="2" type="ORF">EYC80_009181</name>
</gene>
<dbReference type="Proteomes" id="UP000326757">
    <property type="component" value="Unassembled WGS sequence"/>
</dbReference>
<evidence type="ECO:0000313" key="2">
    <source>
        <dbReference type="EMBL" id="KAB8296439.1"/>
    </source>
</evidence>
<keyword evidence="1" id="KW-0812">Transmembrane</keyword>
<evidence type="ECO:0000313" key="3">
    <source>
        <dbReference type="Proteomes" id="UP000326757"/>
    </source>
</evidence>
<proteinExistence type="predicted"/>
<comment type="caution">
    <text evidence="2">The sequence shown here is derived from an EMBL/GenBank/DDBJ whole genome shotgun (WGS) entry which is preliminary data.</text>
</comment>
<keyword evidence="1" id="KW-1133">Transmembrane helix</keyword>
<protein>
    <submittedName>
        <fullName evidence="2">Uncharacterized protein</fullName>
    </submittedName>
</protein>